<reference evidence="1 2" key="1">
    <citation type="submission" date="2024-01" db="EMBL/GenBank/DDBJ databases">
        <title>Complete genome of Cladobotryum mycophilum ATHUM6906.</title>
        <authorList>
            <person name="Christinaki A.C."/>
            <person name="Myridakis A.I."/>
            <person name="Kouvelis V.N."/>
        </authorList>
    </citation>
    <scope>NUCLEOTIDE SEQUENCE [LARGE SCALE GENOMIC DNA]</scope>
    <source>
        <strain evidence="1 2">ATHUM6906</strain>
    </source>
</reference>
<dbReference type="Proteomes" id="UP001338125">
    <property type="component" value="Unassembled WGS sequence"/>
</dbReference>
<gene>
    <name evidence="1" type="ORF">PT974_08386</name>
</gene>
<protein>
    <submittedName>
        <fullName evidence="1">Uncharacterized protein</fullName>
    </submittedName>
</protein>
<keyword evidence="2" id="KW-1185">Reference proteome</keyword>
<sequence>MVMRKSIAWWPLPSQLHTLCASILEGIRFVLPDIGYRGKDSEISCLAIQKGQNAHENAKKRLEKLIMQEAGIEGNNKQEVYQEVAENVYLDNTAENLYPLIEQPSQRARDPFPNGIPDL</sequence>
<evidence type="ECO:0000313" key="1">
    <source>
        <dbReference type="EMBL" id="KAK5990120.1"/>
    </source>
</evidence>
<evidence type="ECO:0000313" key="2">
    <source>
        <dbReference type="Proteomes" id="UP001338125"/>
    </source>
</evidence>
<dbReference type="EMBL" id="JAVFKD010000014">
    <property type="protein sequence ID" value="KAK5990120.1"/>
    <property type="molecule type" value="Genomic_DNA"/>
</dbReference>
<comment type="caution">
    <text evidence="1">The sequence shown here is derived from an EMBL/GenBank/DDBJ whole genome shotgun (WGS) entry which is preliminary data.</text>
</comment>
<proteinExistence type="predicted"/>
<accession>A0ABR0SEA8</accession>
<organism evidence="1 2">
    <name type="scientific">Cladobotryum mycophilum</name>
    <dbReference type="NCBI Taxonomy" id="491253"/>
    <lineage>
        <taxon>Eukaryota</taxon>
        <taxon>Fungi</taxon>
        <taxon>Dikarya</taxon>
        <taxon>Ascomycota</taxon>
        <taxon>Pezizomycotina</taxon>
        <taxon>Sordariomycetes</taxon>
        <taxon>Hypocreomycetidae</taxon>
        <taxon>Hypocreales</taxon>
        <taxon>Hypocreaceae</taxon>
        <taxon>Cladobotryum</taxon>
    </lineage>
</organism>
<name>A0ABR0SEA8_9HYPO</name>